<evidence type="ECO:0000256" key="18">
    <source>
        <dbReference type="ARBA" id="ARBA00044912"/>
    </source>
</evidence>
<sequence length="436" mass="47616">MSTIPMGYISEVDFSQRSAIRAVSVWGLAAIFYFYELMLLVSPSVMTDDLTLTFKTSAEQLGNLSAFYYYAYALMQIPVGLLMDRFGPRILLTLAAAFCTLGCLIFAFAPVLWIAALGRFVMGVGGSFAVVGCLKLASLWFPVNRFALLTGIMVAVGMMGGVFGQEHLVKLVLMVGWRDTILYGALLGGLLSIVIWIVVSDQPFKMLQTNDVVENSKSSILKGLLQVMKIPQVWIASLYAGLMFVPTTGFGQLWGVPYFVERFHIEKDVAGGMVSMIFYGWALGGPLYGLISDWIARRKSPMAFAALATLIVMTAILYAPVSMLQMKILMFLLGAFSSGFILAFSVVREINTPILTGTAIGFINTLNNASGALAQPVVGKLLDKQWNGQVSADGSPVYTLAMYNEALLFLPICLVIAFVILPFIRETFCRPTSTQL</sequence>
<evidence type="ECO:0000256" key="10">
    <source>
        <dbReference type="ARBA" id="ARBA00044881"/>
    </source>
</evidence>
<comment type="subunit">
    <text evidence="24">Homodimer. Interacts with lysosomal protein GLMP (via lumenal domain); the interaction starts while both proteins are still in the endoplasmic reticulum and is required for stabilization of MFSD1 in lysosomes but has no direct effect on its targeting to lysosomes or transporter activity.</text>
</comment>
<feature type="transmembrane region" description="Helical" evidence="25">
    <location>
        <begin position="66"/>
        <end position="83"/>
    </location>
</feature>
<keyword evidence="7" id="KW-0458">Lysosome</keyword>
<dbReference type="Pfam" id="PF07690">
    <property type="entry name" value="MFS_1"/>
    <property type="match status" value="1"/>
</dbReference>
<evidence type="ECO:0000256" key="15">
    <source>
        <dbReference type="ARBA" id="ARBA00044899"/>
    </source>
</evidence>
<comment type="catalytic activity">
    <reaction evidence="11">
        <text>L-alpha-aminoacyl-L-histidine(out) = L-alpha-aminoacyl-L-histidine(in)</text>
        <dbReference type="Rhea" id="RHEA:79375"/>
        <dbReference type="ChEBI" id="CHEBI:229967"/>
    </reaction>
</comment>
<protein>
    <recommendedName>
        <fullName evidence="21">Lysosomal dipeptide transporter MFSD1</fullName>
    </recommendedName>
    <alternativeName>
        <fullName evidence="22">Major facilitator superfamily domain-containing protein 1</fullName>
    </alternativeName>
</protein>
<comment type="catalytic activity">
    <reaction evidence="8">
        <text>L-lysyl-L-alanine(out) = L-lysyl-L-alanine(in)</text>
        <dbReference type="Rhea" id="RHEA:79399"/>
        <dbReference type="ChEBI" id="CHEBI:229954"/>
    </reaction>
</comment>
<evidence type="ECO:0000256" key="20">
    <source>
        <dbReference type="ARBA" id="ARBA00044924"/>
    </source>
</evidence>
<feature type="transmembrane region" description="Helical" evidence="25">
    <location>
        <begin position="328"/>
        <end position="347"/>
    </location>
</feature>
<dbReference type="InterPro" id="IPR036259">
    <property type="entry name" value="MFS_trans_sf"/>
</dbReference>
<evidence type="ECO:0000313" key="29">
    <source>
        <dbReference type="Proteomes" id="UP000051497"/>
    </source>
</evidence>
<evidence type="ECO:0000256" key="21">
    <source>
        <dbReference type="ARBA" id="ARBA00044985"/>
    </source>
</evidence>
<evidence type="ECO:0000256" key="17">
    <source>
        <dbReference type="ARBA" id="ARBA00044903"/>
    </source>
</evidence>
<feature type="transmembrane region" description="Helical" evidence="25">
    <location>
        <begin position="303"/>
        <end position="322"/>
    </location>
</feature>
<dbReference type="GO" id="GO:0005765">
    <property type="term" value="C:lysosomal membrane"/>
    <property type="evidence" value="ECO:0007669"/>
    <property type="project" value="UniProtKB-SubCell"/>
</dbReference>
<evidence type="ECO:0000256" key="2">
    <source>
        <dbReference type="ARBA" id="ARBA00008335"/>
    </source>
</evidence>
<keyword evidence="4 25" id="KW-0812">Transmembrane</keyword>
<evidence type="ECO:0000256" key="1">
    <source>
        <dbReference type="ARBA" id="ARBA00004155"/>
    </source>
</evidence>
<evidence type="ECO:0000256" key="24">
    <source>
        <dbReference type="ARBA" id="ARBA00046376"/>
    </source>
</evidence>
<feature type="transmembrane region" description="Helical" evidence="25">
    <location>
        <begin position="25"/>
        <end position="46"/>
    </location>
</feature>
<evidence type="ECO:0000256" key="11">
    <source>
        <dbReference type="ARBA" id="ARBA00044884"/>
    </source>
</evidence>
<keyword evidence="29" id="KW-1185">Reference proteome</keyword>
<feature type="transmembrane region" description="Helical" evidence="25">
    <location>
        <begin position="148"/>
        <end position="168"/>
    </location>
</feature>
<name>A0A0Q9YZS8_9GAMM</name>
<evidence type="ECO:0000256" key="9">
    <source>
        <dbReference type="ARBA" id="ARBA00044878"/>
    </source>
</evidence>
<dbReference type="SUPFAM" id="SSF103473">
    <property type="entry name" value="MFS general substrate transporter"/>
    <property type="match status" value="1"/>
</dbReference>
<dbReference type="InterPro" id="IPR011701">
    <property type="entry name" value="MFS"/>
</dbReference>
<evidence type="ECO:0000256" key="23">
    <source>
        <dbReference type="ARBA" id="ARBA00045709"/>
    </source>
</evidence>
<comment type="catalytic activity">
    <reaction evidence="10">
        <text>L-alpha-aminoacyl-L-arginine(out) = L-alpha-aminoacyl-L-arginine(in)</text>
        <dbReference type="Rhea" id="RHEA:79367"/>
        <dbReference type="ChEBI" id="CHEBI:229968"/>
    </reaction>
</comment>
<feature type="transmembrane region" description="Helical" evidence="25">
    <location>
        <begin position="90"/>
        <end position="114"/>
    </location>
</feature>
<comment type="catalytic activity">
    <reaction evidence="15">
        <text>L-arginyl-L-alpha-amino acid(out) = L-arginyl-L-alpha-amino acid(in)</text>
        <dbReference type="Rhea" id="RHEA:79371"/>
        <dbReference type="ChEBI" id="CHEBI:84315"/>
    </reaction>
</comment>
<dbReference type="PROSITE" id="PS50850">
    <property type="entry name" value="MFS"/>
    <property type="match status" value="1"/>
</dbReference>
<comment type="catalytic activity">
    <reaction evidence="17">
        <text>L-arginyl-glycine(out) = L-arginyl-glycine(in)</text>
        <dbReference type="Rhea" id="RHEA:79391"/>
        <dbReference type="ChEBI" id="CHEBI:229955"/>
    </reaction>
</comment>
<keyword evidence="6 25" id="KW-0472">Membrane</keyword>
<dbReference type="AlphaFoldDB" id="A0A0Q9YZS8"/>
<dbReference type="OrthoDB" id="9771451at2"/>
<comment type="similarity">
    <text evidence="2">Belongs to the major facilitator superfamily.</text>
</comment>
<reference evidence="27" key="1">
    <citation type="submission" date="2015-09" db="EMBL/GenBank/DDBJ databases">
        <title>Draft Genome Sequences of Two Novel Amoeba-resistant Intranuclear Bacteria, Candidatus Berkiella cookevillensis and Candidatus Berkiella aquae.</title>
        <authorList>
            <person name="Mehari Y.T."/>
            <person name="Arivett B.A."/>
            <person name="Farone A.L."/>
            <person name="Gunderson J.H."/>
            <person name="Farone M.B."/>
        </authorList>
    </citation>
    <scope>NUCLEOTIDE SEQUENCE [LARGE SCALE GENOMIC DNA]</scope>
    <source>
        <strain evidence="27">HT99</strain>
    </source>
</reference>
<dbReference type="EMBL" id="LKAJ02000001">
    <property type="protein sequence ID" value="MCS5712520.1"/>
    <property type="molecule type" value="Genomic_DNA"/>
</dbReference>
<comment type="caution">
    <text evidence="27">The sequence shown here is derived from an EMBL/GenBank/DDBJ whole genome shotgun (WGS) entry which is preliminary data.</text>
</comment>
<evidence type="ECO:0000256" key="4">
    <source>
        <dbReference type="ARBA" id="ARBA00022692"/>
    </source>
</evidence>
<dbReference type="InterPro" id="IPR052187">
    <property type="entry name" value="MFSD1"/>
</dbReference>
<evidence type="ECO:0000256" key="7">
    <source>
        <dbReference type="ARBA" id="ARBA00023228"/>
    </source>
</evidence>
<comment type="function">
    <text evidence="23">Lysosomal dipeptide uniporter that selectively exports lysine, arginine or histidine-containing dipeptides with a net positive charge from the lysosome lumen into the cytosol. Could play a role in a specific type of protein O-glycosylation indirectly regulating macrophages migration and tissue invasion. Also essential for liver homeostasis.</text>
</comment>
<evidence type="ECO:0000256" key="13">
    <source>
        <dbReference type="ARBA" id="ARBA00044893"/>
    </source>
</evidence>
<evidence type="ECO:0000256" key="8">
    <source>
        <dbReference type="ARBA" id="ARBA00044876"/>
    </source>
</evidence>
<proteinExistence type="inferred from homology"/>
<organism evidence="27">
    <name type="scientific">Candidatus Berkiella aquae</name>
    <dbReference type="NCBI Taxonomy" id="295108"/>
    <lineage>
        <taxon>Bacteria</taxon>
        <taxon>Pseudomonadati</taxon>
        <taxon>Pseudomonadota</taxon>
        <taxon>Gammaproteobacteria</taxon>
        <taxon>Candidatus Berkiellales</taxon>
        <taxon>Candidatus Berkiellaceae</taxon>
        <taxon>Candidatus Berkiella</taxon>
    </lineage>
</organism>
<reference evidence="28" key="2">
    <citation type="journal article" date="2016" name="Genome Announc.">
        <title>Draft Genome Sequences of Two Novel Amoeba-Resistant Intranuclear Bacteria, 'Candidatus Berkiella cookevillensis' and 'Candidatus Berkiella aquae'.</title>
        <authorList>
            <person name="Mehari Y.T."/>
            <person name="Arivett B.A."/>
            <person name="Farone A.L."/>
            <person name="Gunderson J.H."/>
            <person name="Farone M.B."/>
        </authorList>
    </citation>
    <scope>NUCLEOTIDE SEQUENCE</scope>
    <source>
        <strain evidence="28">HT99</strain>
    </source>
</reference>
<keyword evidence="3" id="KW-0813">Transport</keyword>
<feature type="transmembrane region" description="Helical" evidence="25">
    <location>
        <begin position="180"/>
        <end position="199"/>
    </location>
</feature>
<feature type="domain" description="Major facilitator superfamily (MFS) profile" evidence="26">
    <location>
        <begin position="22"/>
        <end position="428"/>
    </location>
</feature>
<comment type="catalytic activity">
    <reaction evidence="13">
        <text>L-alpha-aminoacyl-L-lysine(out) = L-alpha-aminoacyl-L-lysine(in)</text>
        <dbReference type="Rhea" id="RHEA:79383"/>
        <dbReference type="ChEBI" id="CHEBI:229966"/>
    </reaction>
</comment>
<evidence type="ECO:0000256" key="16">
    <source>
        <dbReference type="ARBA" id="ARBA00044900"/>
    </source>
</evidence>
<dbReference type="InterPro" id="IPR020846">
    <property type="entry name" value="MFS_dom"/>
</dbReference>
<evidence type="ECO:0000256" key="19">
    <source>
        <dbReference type="ARBA" id="ARBA00044919"/>
    </source>
</evidence>
<comment type="catalytic activity">
    <reaction evidence="14">
        <text>L-aspartyl-L-lysine(out) = L-aspartyl-L-lysine(in)</text>
        <dbReference type="Rhea" id="RHEA:79411"/>
        <dbReference type="ChEBI" id="CHEBI:229953"/>
    </reaction>
</comment>
<dbReference type="Proteomes" id="UP000051497">
    <property type="component" value="Unassembled WGS sequence"/>
</dbReference>
<evidence type="ECO:0000256" key="22">
    <source>
        <dbReference type="ARBA" id="ARBA00045018"/>
    </source>
</evidence>
<dbReference type="PANTHER" id="PTHR23512">
    <property type="entry name" value="MAJOR FACILITATOR SUPERFAMILY DOMAIN-CONTAINING PROTEIN 1"/>
    <property type="match status" value="1"/>
</dbReference>
<feature type="transmembrane region" description="Helical" evidence="25">
    <location>
        <begin position="269"/>
        <end position="291"/>
    </location>
</feature>
<dbReference type="Gene3D" id="1.20.1250.20">
    <property type="entry name" value="MFS general substrate transporter like domains"/>
    <property type="match status" value="2"/>
</dbReference>
<dbReference type="CDD" id="cd06174">
    <property type="entry name" value="MFS"/>
    <property type="match status" value="1"/>
</dbReference>
<dbReference type="EMBL" id="LKAJ01000002">
    <property type="protein sequence ID" value="KRG22279.1"/>
    <property type="molecule type" value="Genomic_DNA"/>
</dbReference>
<feature type="transmembrane region" description="Helical" evidence="25">
    <location>
        <begin position="406"/>
        <end position="424"/>
    </location>
</feature>
<accession>A0A0Q9YZS8</accession>
<evidence type="ECO:0000313" key="27">
    <source>
        <dbReference type="EMBL" id="KRG22279.1"/>
    </source>
</evidence>
<feature type="transmembrane region" description="Helical" evidence="25">
    <location>
        <begin position="233"/>
        <end position="254"/>
    </location>
</feature>
<comment type="catalytic activity">
    <reaction evidence="12">
        <text>L-lysyl-L-alpha-amino acid(out) = L-lysyl-L-alpha-amino acid(in)</text>
        <dbReference type="Rhea" id="RHEA:79387"/>
        <dbReference type="ChEBI" id="CHEBI:229965"/>
    </reaction>
</comment>
<dbReference type="STRING" id="295108.HT99x_00698"/>
<comment type="subcellular location">
    <subcellularLocation>
        <location evidence="1">Lysosome membrane</location>
        <topology evidence="1">Multi-pass membrane protein</topology>
    </subcellularLocation>
</comment>
<comment type="catalytic activity">
    <reaction evidence="19">
        <text>L-alanyl-L-lysine(out) = L-alanyl-L-lysine(in)</text>
        <dbReference type="Rhea" id="RHEA:79415"/>
        <dbReference type="ChEBI" id="CHEBI:192470"/>
    </reaction>
</comment>
<evidence type="ECO:0000256" key="6">
    <source>
        <dbReference type="ARBA" id="ARBA00023136"/>
    </source>
</evidence>
<evidence type="ECO:0000256" key="25">
    <source>
        <dbReference type="SAM" id="Phobius"/>
    </source>
</evidence>
<comment type="catalytic activity">
    <reaction evidence="9">
        <text>L-histidyl-glycine(out) = L-histidyl-glycine(in)</text>
        <dbReference type="Rhea" id="RHEA:79395"/>
        <dbReference type="ChEBI" id="CHEBI:229957"/>
    </reaction>
</comment>
<evidence type="ECO:0000256" key="3">
    <source>
        <dbReference type="ARBA" id="ARBA00022448"/>
    </source>
</evidence>
<comment type="catalytic activity">
    <reaction evidence="16">
        <text>L-lysyl-L-lysine(out) = L-lysyl-L-lysine(in)</text>
        <dbReference type="Rhea" id="RHEA:79403"/>
        <dbReference type="ChEBI" id="CHEBI:229956"/>
    </reaction>
</comment>
<evidence type="ECO:0000259" key="26">
    <source>
        <dbReference type="PROSITE" id="PS50850"/>
    </source>
</evidence>
<comment type="catalytic activity">
    <reaction evidence="18">
        <text>L-histidyl-L-alpha-amino acid(out) = L-histidyl-L-alpha-amino acid(in)</text>
        <dbReference type="Rhea" id="RHEA:79379"/>
        <dbReference type="ChEBI" id="CHEBI:229964"/>
    </reaction>
</comment>
<dbReference type="PANTHER" id="PTHR23512:SF3">
    <property type="entry name" value="MAJOR FACILITATOR SUPERFAMILY DOMAIN-CONTAINING PROTEIN 1"/>
    <property type="match status" value="1"/>
</dbReference>
<dbReference type="RefSeq" id="WP_083482792.1">
    <property type="nucleotide sequence ID" value="NZ_LKAJ02000001.1"/>
</dbReference>
<feature type="transmembrane region" description="Helical" evidence="25">
    <location>
        <begin position="354"/>
        <end position="374"/>
    </location>
</feature>
<evidence type="ECO:0000256" key="5">
    <source>
        <dbReference type="ARBA" id="ARBA00022989"/>
    </source>
</evidence>
<keyword evidence="5 25" id="KW-1133">Transmembrane helix</keyword>
<reference evidence="28" key="3">
    <citation type="submission" date="2021-06" db="EMBL/GenBank/DDBJ databases">
        <title>Genomic Description and Analysis of Intracellular Bacteria, Candidatus Berkiella cookevillensis and Candidatus Berkiella aquae.</title>
        <authorList>
            <person name="Kidane D.T."/>
            <person name="Mehari Y.T."/>
            <person name="Rice F.C."/>
            <person name="Arivett B.A."/>
            <person name="Farone A.L."/>
            <person name="Berk S.G."/>
            <person name="Farone M.B."/>
        </authorList>
    </citation>
    <scope>NUCLEOTIDE SEQUENCE</scope>
    <source>
        <strain evidence="28">HT99</strain>
    </source>
</reference>
<dbReference type="PATRIC" id="fig|1590043.3.peg.700"/>
<evidence type="ECO:0000256" key="14">
    <source>
        <dbReference type="ARBA" id="ARBA00044898"/>
    </source>
</evidence>
<evidence type="ECO:0000256" key="12">
    <source>
        <dbReference type="ARBA" id="ARBA00044891"/>
    </source>
</evidence>
<gene>
    <name evidence="27" type="primary">sauU_2</name>
    <name evidence="27" type="ORF">HT99x_00698</name>
    <name evidence="28" type="ORF">HT99x_013855</name>
</gene>
<comment type="catalytic activity">
    <reaction evidence="20">
        <text>L-lysyl-glycine(out) = L-lysyl-glycine(in)</text>
        <dbReference type="Rhea" id="RHEA:79407"/>
        <dbReference type="ChEBI" id="CHEBI:191202"/>
    </reaction>
</comment>
<evidence type="ECO:0000313" key="28">
    <source>
        <dbReference type="EMBL" id="MCS5712520.1"/>
    </source>
</evidence>
<feature type="transmembrane region" description="Helical" evidence="25">
    <location>
        <begin position="120"/>
        <end position="141"/>
    </location>
</feature>
<dbReference type="GO" id="GO:0022857">
    <property type="term" value="F:transmembrane transporter activity"/>
    <property type="evidence" value="ECO:0007669"/>
    <property type="project" value="InterPro"/>
</dbReference>